<feature type="domain" description="CRAL-TRIO" evidence="1">
    <location>
        <begin position="127"/>
        <end position="248"/>
    </location>
</feature>
<evidence type="ECO:0000259" key="1">
    <source>
        <dbReference type="PROSITE" id="PS50191"/>
    </source>
</evidence>
<accession>A0AA38HZS9</accession>
<dbReference type="SUPFAM" id="SSF52087">
    <property type="entry name" value="CRAL/TRIO domain"/>
    <property type="match status" value="1"/>
</dbReference>
<dbReference type="Gene3D" id="1.20.5.1200">
    <property type="entry name" value="Alpha-tocopherol transfer"/>
    <property type="match status" value="1"/>
</dbReference>
<dbReference type="CDD" id="cd00170">
    <property type="entry name" value="SEC14"/>
    <property type="match status" value="1"/>
</dbReference>
<comment type="caution">
    <text evidence="2">The sequence shown here is derived from an EMBL/GenBank/DDBJ whole genome shotgun (WGS) entry which is preliminary data.</text>
</comment>
<dbReference type="GO" id="GO:0016020">
    <property type="term" value="C:membrane"/>
    <property type="evidence" value="ECO:0007669"/>
    <property type="project" value="TreeGrafter"/>
</dbReference>
<proteinExistence type="predicted"/>
<sequence length="300" mass="35081">MESLLVVTSEDKKQILKYYNVTENNIKEDVAIIQTWKEKQPHLPPTLSDDFIEKILLRNKCRVERTKQKLDNYYSLRGHNKNLIRDFESIVPSKHVTIYLPMPNLTPNLERIVIMKIMNPSPIAYDIYEVIKVNLGIEELSLQHDYSVGIRYLFDFSGFTLNHLLRINPLPLGKHINLIEKAYSQRILGLELINFPSFANKILALMKLVLRPKIYERVRIHENMESVYKVIPKECLPFDYGGTLTPIAEQLKKWDQAIEDHHDFFVENYNNVSMEHLRPLESKPNECFGVDGTFKNLAID</sequence>
<gene>
    <name evidence="2" type="ORF">Zmor_024216</name>
</gene>
<dbReference type="PROSITE" id="PS50191">
    <property type="entry name" value="CRAL_TRIO"/>
    <property type="match status" value="1"/>
</dbReference>
<dbReference type="Gene3D" id="3.40.525.10">
    <property type="entry name" value="CRAL-TRIO lipid binding domain"/>
    <property type="match status" value="1"/>
</dbReference>
<dbReference type="PANTHER" id="PTHR10174">
    <property type="entry name" value="ALPHA-TOCOPHEROL TRANSFER PROTEIN-RELATED"/>
    <property type="match status" value="1"/>
</dbReference>
<reference evidence="2" key="1">
    <citation type="journal article" date="2023" name="G3 (Bethesda)">
        <title>Whole genome assemblies of Zophobas morio and Tenebrio molitor.</title>
        <authorList>
            <person name="Kaur S."/>
            <person name="Stinson S.A."/>
            <person name="diCenzo G.C."/>
        </authorList>
    </citation>
    <scope>NUCLEOTIDE SEQUENCE</scope>
    <source>
        <strain evidence="2">QUZm001</strain>
    </source>
</reference>
<dbReference type="InterPro" id="IPR036273">
    <property type="entry name" value="CRAL/TRIO_N_dom_sf"/>
</dbReference>
<dbReference type="InterPro" id="IPR036865">
    <property type="entry name" value="CRAL-TRIO_dom_sf"/>
</dbReference>
<organism evidence="2 3">
    <name type="scientific">Zophobas morio</name>
    <dbReference type="NCBI Taxonomy" id="2755281"/>
    <lineage>
        <taxon>Eukaryota</taxon>
        <taxon>Metazoa</taxon>
        <taxon>Ecdysozoa</taxon>
        <taxon>Arthropoda</taxon>
        <taxon>Hexapoda</taxon>
        <taxon>Insecta</taxon>
        <taxon>Pterygota</taxon>
        <taxon>Neoptera</taxon>
        <taxon>Endopterygota</taxon>
        <taxon>Coleoptera</taxon>
        <taxon>Polyphaga</taxon>
        <taxon>Cucujiformia</taxon>
        <taxon>Tenebrionidae</taxon>
        <taxon>Zophobas</taxon>
    </lineage>
</organism>
<dbReference type="GO" id="GO:1902936">
    <property type="term" value="F:phosphatidylinositol bisphosphate binding"/>
    <property type="evidence" value="ECO:0007669"/>
    <property type="project" value="TreeGrafter"/>
</dbReference>
<dbReference type="InterPro" id="IPR001251">
    <property type="entry name" value="CRAL-TRIO_dom"/>
</dbReference>
<dbReference type="Pfam" id="PF00650">
    <property type="entry name" value="CRAL_TRIO"/>
    <property type="match status" value="1"/>
</dbReference>
<keyword evidence="3" id="KW-1185">Reference proteome</keyword>
<dbReference type="EMBL" id="JALNTZ010000007">
    <property type="protein sequence ID" value="KAJ3646638.1"/>
    <property type="molecule type" value="Genomic_DNA"/>
</dbReference>
<dbReference type="Proteomes" id="UP001168821">
    <property type="component" value="Unassembled WGS sequence"/>
</dbReference>
<dbReference type="SUPFAM" id="SSF46938">
    <property type="entry name" value="CRAL/TRIO N-terminal domain"/>
    <property type="match status" value="1"/>
</dbReference>
<evidence type="ECO:0000313" key="3">
    <source>
        <dbReference type="Proteomes" id="UP001168821"/>
    </source>
</evidence>
<evidence type="ECO:0000313" key="2">
    <source>
        <dbReference type="EMBL" id="KAJ3646638.1"/>
    </source>
</evidence>
<dbReference type="PANTHER" id="PTHR10174:SF222">
    <property type="entry name" value="GH10083P-RELATED"/>
    <property type="match status" value="1"/>
</dbReference>
<dbReference type="SMART" id="SM00516">
    <property type="entry name" value="SEC14"/>
    <property type="match status" value="1"/>
</dbReference>
<dbReference type="AlphaFoldDB" id="A0AA38HZS9"/>
<name>A0AA38HZS9_9CUCU</name>
<protein>
    <recommendedName>
        <fullName evidence="1">CRAL-TRIO domain-containing protein</fullName>
    </recommendedName>
</protein>